<dbReference type="OrthoDB" id="1849062at2759"/>
<evidence type="ECO:0000313" key="3">
    <source>
        <dbReference type="Proteomes" id="UP000657918"/>
    </source>
</evidence>
<organism evidence="2 3">
    <name type="scientific">Salix dunnii</name>
    <dbReference type="NCBI Taxonomy" id="1413687"/>
    <lineage>
        <taxon>Eukaryota</taxon>
        <taxon>Viridiplantae</taxon>
        <taxon>Streptophyta</taxon>
        <taxon>Embryophyta</taxon>
        <taxon>Tracheophyta</taxon>
        <taxon>Spermatophyta</taxon>
        <taxon>Magnoliopsida</taxon>
        <taxon>eudicotyledons</taxon>
        <taxon>Gunneridae</taxon>
        <taxon>Pentapetalae</taxon>
        <taxon>rosids</taxon>
        <taxon>fabids</taxon>
        <taxon>Malpighiales</taxon>
        <taxon>Salicaceae</taxon>
        <taxon>Saliceae</taxon>
        <taxon>Salix</taxon>
    </lineage>
</organism>
<reference evidence="2 3" key="1">
    <citation type="submission" date="2020-10" db="EMBL/GenBank/DDBJ databases">
        <title>Plant Genome Project.</title>
        <authorList>
            <person name="Zhang R.-G."/>
        </authorList>
    </citation>
    <scope>NUCLEOTIDE SEQUENCE [LARGE SCALE GENOMIC DNA]</scope>
    <source>
        <strain evidence="2">FAFU-HL-1</strain>
        <tissue evidence="2">Leaf</tissue>
    </source>
</reference>
<dbReference type="InterPro" id="IPR004158">
    <property type="entry name" value="DUF247_pln"/>
</dbReference>
<dbReference type="Pfam" id="PF03140">
    <property type="entry name" value="DUF247"/>
    <property type="match status" value="1"/>
</dbReference>
<sequence length="604" mass="69132">MADQELKILIPQEANPHFSSGSQDWLTYIITEGQIKKGNNQMQVPHIPKVPRLLRQIQSNQTCYDPSLVSIGPYHHGKPELRDMEMLKVTFTSKFVDDSGLSIQYLYGKVAEVATDARRYYAEDSTDEFDDEKFTQIMFLDGCFILQFIFCFLHRPEDLKMPGHHITLIKRDLLLLENQLPFHVIWSLMDLRFEKGEAGGGNTLIDDYIRHIRALPPRQESFKEMIKKFVGKCSWKQAHKMWGNEETEDHQPAHLLGLLYTDHINKEARSNCSRRSSDWYAHRSAKDLLKVGIRFRPNWTNAYSDVEFQSSVRGGKLILPPITIEESFKSVLLNLIAYETCCYASGELWVTSYACFLDSLIQDVEDVKVLQSEGVLNIFVREQEVADLFNQMSRNLVPNPYAYSDVKRRIELDRKSIIKRWASELMQTYFSNPWSFIALVAATLTIILTAIQSYLTAFPANDSIQASLEWGDNTDEDENTDSGQDGNVDETRVKDIDHQLQQPVEIALETENAETDLAETENAESDSSAATETIHAETDHSYRSNTRRSRQPSVWLSDYECGEVSIVPPLRFSELNNSTPHVQIVDGTLNLLSNTRNHVGCVRE</sequence>
<protein>
    <submittedName>
        <fullName evidence="2">Uncharacterized protein</fullName>
    </submittedName>
</protein>
<keyword evidence="3" id="KW-1185">Reference proteome</keyword>
<name>A0A835J7S5_9ROSI</name>
<dbReference type="PANTHER" id="PTHR31170:SF25">
    <property type="entry name" value="BNAA09G04570D PROTEIN"/>
    <property type="match status" value="1"/>
</dbReference>
<evidence type="ECO:0000313" key="2">
    <source>
        <dbReference type="EMBL" id="KAF9664617.1"/>
    </source>
</evidence>
<accession>A0A835J7S5</accession>
<feature type="compositionally biased region" description="Acidic residues" evidence="1">
    <location>
        <begin position="515"/>
        <end position="524"/>
    </location>
</feature>
<comment type="caution">
    <text evidence="2">The sequence shown here is derived from an EMBL/GenBank/DDBJ whole genome shotgun (WGS) entry which is preliminary data.</text>
</comment>
<proteinExistence type="predicted"/>
<evidence type="ECO:0000256" key="1">
    <source>
        <dbReference type="SAM" id="MobiDB-lite"/>
    </source>
</evidence>
<dbReference type="Proteomes" id="UP000657918">
    <property type="component" value="Chromosome 16"/>
</dbReference>
<feature type="region of interest" description="Disordered" evidence="1">
    <location>
        <begin position="515"/>
        <end position="549"/>
    </location>
</feature>
<dbReference type="AlphaFoldDB" id="A0A835J7S5"/>
<dbReference type="EMBL" id="JADGMS010000016">
    <property type="protein sequence ID" value="KAF9664617.1"/>
    <property type="molecule type" value="Genomic_DNA"/>
</dbReference>
<gene>
    <name evidence="2" type="ORF">SADUNF_Sadunf16G0037000</name>
</gene>
<dbReference type="PANTHER" id="PTHR31170">
    <property type="entry name" value="BNAC04G53230D PROTEIN"/>
    <property type="match status" value="1"/>
</dbReference>